<proteinExistence type="predicted"/>
<name>A0A2M9VBK9_BACFG</name>
<comment type="caution">
    <text evidence="1">The sequence shown here is derived from an EMBL/GenBank/DDBJ whole genome shotgun (WGS) entry which is preliminary data.</text>
</comment>
<dbReference type="Pfam" id="PF13149">
    <property type="entry name" value="Mfa_like_1"/>
    <property type="match status" value="1"/>
</dbReference>
<dbReference type="InterPro" id="IPR025049">
    <property type="entry name" value="Mfa-like_1"/>
</dbReference>
<organism evidence="1 2">
    <name type="scientific">Bacteroides fragilis</name>
    <dbReference type="NCBI Taxonomy" id="817"/>
    <lineage>
        <taxon>Bacteria</taxon>
        <taxon>Pseudomonadati</taxon>
        <taxon>Bacteroidota</taxon>
        <taxon>Bacteroidia</taxon>
        <taxon>Bacteroidales</taxon>
        <taxon>Bacteroidaceae</taxon>
        <taxon>Bacteroides</taxon>
    </lineage>
</organism>
<dbReference type="InterPro" id="IPR042278">
    <property type="entry name" value="Mfa-like_1_N"/>
</dbReference>
<dbReference type="Gene3D" id="2.60.40.2630">
    <property type="match status" value="1"/>
</dbReference>
<reference evidence="1 2" key="1">
    <citation type="journal article" date="2017" name="MBio">
        <title>Gut Symbiont Bacteroides fragilis Secretes a Eukaryotic-Like Ubiquitin Protein That Mediates Intraspecies Antagonism.</title>
        <authorList>
            <person name="Chatzidaki-Livanis M."/>
            <person name="Coyne M.J."/>
            <person name="Roelofs K.G."/>
            <person name="Gentyala R.R."/>
            <person name="Caldwell J.M."/>
            <person name="Comstock L.E."/>
        </authorList>
    </citation>
    <scope>NUCLEOTIDE SEQUENCE [LARGE SCALE GENOMIC DNA]</scope>
    <source>
        <strain evidence="1 2">12905</strain>
    </source>
</reference>
<dbReference type="CDD" id="cd13120">
    <property type="entry name" value="BF2867_like_N"/>
    <property type="match status" value="1"/>
</dbReference>
<evidence type="ECO:0000313" key="1">
    <source>
        <dbReference type="EMBL" id="PJY76049.1"/>
    </source>
</evidence>
<protein>
    <submittedName>
        <fullName evidence="1">Fimbrillin-like protein</fullName>
    </submittedName>
</protein>
<dbReference type="EMBL" id="PDCW01000003">
    <property type="protein sequence ID" value="PJY76049.1"/>
    <property type="molecule type" value="Genomic_DNA"/>
</dbReference>
<dbReference type="AlphaFoldDB" id="A0A2M9VBK9"/>
<sequence>MQEMATAISAQSVTSRKKGAMKRTILILLGWILLSQGCSYGVGDDCLPPEEPVPIRMAIAEGKLSTRAPVTTIDASNLSNVGIYAVSEGSIAGQYPWTSTPFALNLVPSGISGSQLSFNPKLYYPLGGKRVIFYSYYPRTTATSGSNYITAPGNSVAPAYHFTLTGAEDIMYAAGTPTGSTSTMPVSLTFNHVLTQLQLNTSLLGALSSIKLLGVYNKGTLDIGNGNVTYDSSTTDITLTVPLLGSVTNTVMVPAGVASYKVEVVLLLSLLKRTYLVKPTSGNFQPGVIYTISL</sequence>
<dbReference type="Proteomes" id="UP000231846">
    <property type="component" value="Unassembled WGS sequence"/>
</dbReference>
<accession>A0A2M9VBK9</accession>
<evidence type="ECO:0000313" key="2">
    <source>
        <dbReference type="Proteomes" id="UP000231846"/>
    </source>
</evidence>
<dbReference type="Gene3D" id="2.60.40.2620">
    <property type="entry name" value="Fimbrillin-like"/>
    <property type="match status" value="1"/>
</dbReference>
<gene>
    <name evidence="1" type="ORF">CQW34_00651</name>
</gene>